<comment type="caution">
    <text evidence="2">The sequence shown here is derived from an EMBL/GenBank/DDBJ whole genome shotgun (WGS) entry which is preliminary data.</text>
</comment>
<proteinExistence type="predicted"/>
<dbReference type="EMBL" id="JAHZIJ010000017">
    <property type="protein sequence ID" value="MBW7476911.1"/>
    <property type="molecule type" value="Genomic_DNA"/>
</dbReference>
<name>A0ABS7DAJ9_9BACL</name>
<keyword evidence="3" id="KW-1185">Reference proteome</keyword>
<accession>A0ABS7DAJ9</accession>
<evidence type="ECO:0000313" key="2">
    <source>
        <dbReference type="EMBL" id="MBW7476911.1"/>
    </source>
</evidence>
<gene>
    <name evidence="2" type="ORF">K0T92_19520</name>
</gene>
<feature type="non-terminal residue" evidence="2">
    <location>
        <position position="1"/>
    </location>
</feature>
<sequence>KTGAAAGITVKFAKGKGYTTLWGVKDADDVTNASKVVDFAALGHDANRDTFYEAKIPLSAIGNPNIETSGIGVMLHQGEFSPVDSIPNDPATSDTPGVSESNSPKEWGDTDLLTVPFARIGK</sequence>
<organism evidence="2 3">
    <name type="scientific">Paenibacillus oenotherae</name>
    <dbReference type="NCBI Taxonomy" id="1435645"/>
    <lineage>
        <taxon>Bacteria</taxon>
        <taxon>Bacillati</taxon>
        <taxon>Bacillota</taxon>
        <taxon>Bacilli</taxon>
        <taxon>Bacillales</taxon>
        <taxon>Paenibacillaceae</taxon>
        <taxon>Paenibacillus</taxon>
    </lineage>
</organism>
<reference evidence="2 3" key="1">
    <citation type="submission" date="2021-07" db="EMBL/GenBank/DDBJ databases">
        <title>Paenibacillus radiodurans sp. nov., isolated from the southeastern edge of Tengger Desert.</title>
        <authorList>
            <person name="Zhang G."/>
        </authorList>
    </citation>
    <scope>NUCLEOTIDE SEQUENCE [LARGE SCALE GENOMIC DNA]</scope>
    <source>
        <strain evidence="2 3">DT7-4</strain>
    </source>
</reference>
<evidence type="ECO:0000313" key="3">
    <source>
        <dbReference type="Proteomes" id="UP000812277"/>
    </source>
</evidence>
<protein>
    <submittedName>
        <fullName evidence="2">Uncharacterized protein</fullName>
    </submittedName>
</protein>
<feature type="region of interest" description="Disordered" evidence="1">
    <location>
        <begin position="82"/>
        <end position="110"/>
    </location>
</feature>
<dbReference type="RefSeq" id="WP_219874158.1">
    <property type="nucleotide sequence ID" value="NZ_JAHZIJ010000017.1"/>
</dbReference>
<evidence type="ECO:0000256" key="1">
    <source>
        <dbReference type="SAM" id="MobiDB-lite"/>
    </source>
</evidence>
<dbReference type="Proteomes" id="UP000812277">
    <property type="component" value="Unassembled WGS sequence"/>
</dbReference>
<feature type="compositionally biased region" description="Polar residues" evidence="1">
    <location>
        <begin position="90"/>
        <end position="104"/>
    </location>
</feature>